<feature type="transmembrane region" description="Helical" evidence="6">
    <location>
        <begin position="166"/>
        <end position="184"/>
    </location>
</feature>
<accession>A0A1H3CPR5</accession>
<feature type="transmembrane region" description="Helical" evidence="6">
    <location>
        <begin position="190"/>
        <end position="214"/>
    </location>
</feature>
<feature type="transmembrane region" description="Helical" evidence="6">
    <location>
        <begin position="104"/>
        <end position="122"/>
    </location>
</feature>
<reference evidence="7 8" key="1">
    <citation type="submission" date="2016-10" db="EMBL/GenBank/DDBJ databases">
        <authorList>
            <person name="de Groot N.N."/>
        </authorList>
    </citation>
    <scope>NUCLEOTIDE SEQUENCE [LARGE SCALE GENOMIC DNA]</scope>
    <source>
        <strain evidence="7 8">DSM 19219</strain>
    </source>
</reference>
<evidence type="ECO:0000256" key="3">
    <source>
        <dbReference type="ARBA" id="ARBA00022692"/>
    </source>
</evidence>
<name>A0A1H3CPR5_9GAMM</name>
<gene>
    <name evidence="7" type="ORF">SAMN05443545_10675</name>
</gene>
<keyword evidence="5 6" id="KW-0472">Membrane</keyword>
<dbReference type="EMBL" id="FNNI01000006">
    <property type="protein sequence ID" value="SDX56232.1"/>
    <property type="molecule type" value="Genomic_DNA"/>
</dbReference>
<dbReference type="Pfam" id="PF01943">
    <property type="entry name" value="Polysacc_synt"/>
    <property type="match status" value="1"/>
</dbReference>
<keyword evidence="3 6" id="KW-0812">Transmembrane</keyword>
<evidence type="ECO:0000256" key="5">
    <source>
        <dbReference type="ARBA" id="ARBA00023136"/>
    </source>
</evidence>
<keyword evidence="4 6" id="KW-1133">Transmembrane helix</keyword>
<dbReference type="GO" id="GO:0005886">
    <property type="term" value="C:plasma membrane"/>
    <property type="evidence" value="ECO:0007669"/>
    <property type="project" value="UniProtKB-SubCell"/>
</dbReference>
<organism evidence="7 8">
    <name type="scientific">Aidingimonas halophila</name>
    <dbReference type="NCBI Taxonomy" id="574349"/>
    <lineage>
        <taxon>Bacteria</taxon>
        <taxon>Pseudomonadati</taxon>
        <taxon>Pseudomonadota</taxon>
        <taxon>Gammaproteobacteria</taxon>
        <taxon>Oceanospirillales</taxon>
        <taxon>Halomonadaceae</taxon>
        <taxon>Aidingimonas</taxon>
    </lineage>
</organism>
<dbReference type="InterPro" id="IPR002797">
    <property type="entry name" value="Polysacc_synth"/>
</dbReference>
<dbReference type="PANTHER" id="PTHR30250">
    <property type="entry name" value="PST FAMILY PREDICTED COLANIC ACID TRANSPORTER"/>
    <property type="match status" value="1"/>
</dbReference>
<keyword evidence="8" id="KW-1185">Reference proteome</keyword>
<protein>
    <submittedName>
        <fullName evidence="7">Membrane protein involved in the export of O-antigen and teichoic acid</fullName>
    </submittedName>
</protein>
<feature type="transmembrane region" description="Helical" evidence="6">
    <location>
        <begin position="318"/>
        <end position="340"/>
    </location>
</feature>
<evidence type="ECO:0000256" key="1">
    <source>
        <dbReference type="ARBA" id="ARBA00004651"/>
    </source>
</evidence>
<sequence length="448" mass="48783">MLQLLPTSITNRIPARFKGEMAIALIRTFIARGIAALGSLALVVVIGRLYGASGVGVYALAFSIILGTAILARYGMNNAIMRFVGQDHHSPHVMVYLSWGVKKALLLSFIAALVIFFARFYLESIFDAEGLSVVLTGIAIATPAFTLGYVLSGFFKGIRMPATACLLEHGSVSLVAAVLIFLIHSSGVAAIGWGFALASWLVLLQGICQIWLWWRQQNWEHSTTAYEPLVTRKQFAISSRAFFVMSLAGFMQRVLSIAIAGWLLSSDELGLFKTSQETGMAIAFILIVINAIFPPRFARLYHQQNMQALGRLARQGALLGALVAAPPLLVCFLFPGWVLGLFGSEFVAATPLLRLIAVAQLINVATGSVGFLLNMTGHEPLMRNIALSCNAIGLLLFFVLIPPFGPMGAAMALAFVLVVQNLVALFYVWRRLRIWTLPMPNVLKWLGV</sequence>
<keyword evidence="2" id="KW-1003">Cell membrane</keyword>
<feature type="transmembrane region" description="Helical" evidence="6">
    <location>
        <begin position="52"/>
        <end position="72"/>
    </location>
</feature>
<feature type="transmembrane region" description="Helical" evidence="6">
    <location>
        <begin position="134"/>
        <end position="154"/>
    </location>
</feature>
<dbReference type="Proteomes" id="UP000198500">
    <property type="component" value="Unassembled WGS sequence"/>
</dbReference>
<dbReference type="InterPro" id="IPR050833">
    <property type="entry name" value="Poly_Biosynth_Transport"/>
</dbReference>
<evidence type="ECO:0000256" key="2">
    <source>
        <dbReference type="ARBA" id="ARBA00022475"/>
    </source>
</evidence>
<evidence type="ECO:0000256" key="4">
    <source>
        <dbReference type="ARBA" id="ARBA00022989"/>
    </source>
</evidence>
<feature type="transmembrane region" description="Helical" evidence="6">
    <location>
        <begin position="241"/>
        <end position="264"/>
    </location>
</feature>
<evidence type="ECO:0000313" key="8">
    <source>
        <dbReference type="Proteomes" id="UP000198500"/>
    </source>
</evidence>
<proteinExistence type="predicted"/>
<feature type="transmembrane region" description="Helical" evidence="6">
    <location>
        <begin position="279"/>
        <end position="297"/>
    </location>
</feature>
<feature type="transmembrane region" description="Helical" evidence="6">
    <location>
        <begin position="21"/>
        <end position="46"/>
    </location>
</feature>
<feature type="transmembrane region" description="Helical" evidence="6">
    <location>
        <begin position="385"/>
        <end position="404"/>
    </location>
</feature>
<evidence type="ECO:0000313" key="7">
    <source>
        <dbReference type="EMBL" id="SDX56232.1"/>
    </source>
</evidence>
<comment type="subcellular location">
    <subcellularLocation>
        <location evidence="1">Cell membrane</location>
        <topology evidence="1">Multi-pass membrane protein</topology>
    </subcellularLocation>
</comment>
<feature type="transmembrane region" description="Helical" evidence="6">
    <location>
        <begin position="352"/>
        <end position="373"/>
    </location>
</feature>
<evidence type="ECO:0000256" key="6">
    <source>
        <dbReference type="SAM" id="Phobius"/>
    </source>
</evidence>
<dbReference type="STRING" id="574349.SAMN05443545_10675"/>
<feature type="transmembrane region" description="Helical" evidence="6">
    <location>
        <begin position="410"/>
        <end position="429"/>
    </location>
</feature>
<dbReference type="PANTHER" id="PTHR30250:SF11">
    <property type="entry name" value="O-ANTIGEN TRANSPORTER-RELATED"/>
    <property type="match status" value="1"/>
</dbReference>
<dbReference type="AlphaFoldDB" id="A0A1H3CPR5"/>